<keyword evidence="10" id="KW-0548">Nucleotidyltransferase</keyword>
<evidence type="ECO:0000256" key="1">
    <source>
        <dbReference type="ARBA" id="ARBA00022490"/>
    </source>
</evidence>
<dbReference type="KEGG" id="hyf:DTO96_101374"/>
<keyword evidence="3 8" id="KW-0479">Metal-binding</keyword>
<feature type="binding site" evidence="8">
    <location>
        <begin position="8"/>
        <end position="10"/>
    </location>
    <ligand>
        <name>GTP</name>
        <dbReference type="ChEBI" id="CHEBI:37565"/>
    </ligand>
</feature>
<proteinExistence type="inferred from homology"/>
<accession>A0A345DBA5</accession>
<keyword evidence="5 8" id="KW-0460">Magnesium</keyword>
<dbReference type="RefSeq" id="WP_114562814.1">
    <property type="nucleotide sequence ID" value="NZ_CP031124.1"/>
</dbReference>
<comment type="caution">
    <text evidence="8">Lacks conserved residue(s) required for the propagation of feature annotation.</text>
</comment>
<evidence type="ECO:0000313" key="10">
    <source>
        <dbReference type="EMBL" id="AXF85643.1"/>
    </source>
</evidence>
<dbReference type="GO" id="GO:0005525">
    <property type="term" value="F:GTP binding"/>
    <property type="evidence" value="ECO:0007669"/>
    <property type="project" value="UniProtKB-UniRule"/>
</dbReference>
<comment type="cofactor">
    <cofactor evidence="8">
        <name>Mg(2+)</name>
        <dbReference type="ChEBI" id="CHEBI:18420"/>
    </cofactor>
</comment>
<dbReference type="SUPFAM" id="SSF53448">
    <property type="entry name" value="Nucleotide-diphospho-sugar transferases"/>
    <property type="match status" value="1"/>
</dbReference>
<feature type="binding site" evidence="8">
    <location>
        <position position="67"/>
    </location>
    <ligand>
        <name>GTP</name>
        <dbReference type="ChEBI" id="CHEBI:37565"/>
    </ligand>
</feature>
<feature type="binding site" evidence="8">
    <location>
        <position position="100"/>
    </location>
    <ligand>
        <name>GTP</name>
        <dbReference type="ChEBI" id="CHEBI:37565"/>
    </ligand>
</feature>
<dbReference type="InterPro" id="IPR025877">
    <property type="entry name" value="MobA-like_NTP_Trfase"/>
</dbReference>
<comment type="function">
    <text evidence="8">Transfers a GMP moiety from GTP to Mo-molybdopterin (Mo-MPT) cofactor (Moco or molybdenum cofactor) to form Mo-molybdopterin guanine dinucleotide (Mo-MGD) cofactor.</text>
</comment>
<dbReference type="GO" id="GO:0046872">
    <property type="term" value="F:metal ion binding"/>
    <property type="evidence" value="ECO:0007669"/>
    <property type="project" value="UniProtKB-KW"/>
</dbReference>
<evidence type="ECO:0000256" key="5">
    <source>
        <dbReference type="ARBA" id="ARBA00022842"/>
    </source>
</evidence>
<feature type="domain" description="MobA-like NTP transferase" evidence="9">
    <location>
        <begin position="5"/>
        <end position="163"/>
    </location>
</feature>
<evidence type="ECO:0000256" key="8">
    <source>
        <dbReference type="HAMAP-Rule" id="MF_00316"/>
    </source>
</evidence>
<keyword evidence="1 8" id="KW-0963">Cytoplasm</keyword>
<dbReference type="HAMAP" id="MF_00316">
    <property type="entry name" value="MobA"/>
    <property type="match status" value="1"/>
</dbReference>
<evidence type="ECO:0000256" key="3">
    <source>
        <dbReference type="ARBA" id="ARBA00022723"/>
    </source>
</evidence>
<dbReference type="PANTHER" id="PTHR19136:SF81">
    <property type="entry name" value="MOLYBDENUM COFACTOR GUANYLYLTRANSFERASE"/>
    <property type="match status" value="1"/>
</dbReference>
<dbReference type="GO" id="GO:0005737">
    <property type="term" value="C:cytoplasm"/>
    <property type="evidence" value="ECO:0007669"/>
    <property type="project" value="UniProtKB-SubCell"/>
</dbReference>
<dbReference type="Pfam" id="PF12804">
    <property type="entry name" value="NTP_transf_3"/>
    <property type="match status" value="1"/>
</dbReference>
<comment type="similarity">
    <text evidence="8">Belongs to the MobA family.</text>
</comment>
<dbReference type="EC" id="2.7.7.77" evidence="8"/>
<dbReference type="EMBL" id="CP031124">
    <property type="protein sequence ID" value="AXF85643.1"/>
    <property type="molecule type" value="Genomic_DNA"/>
</dbReference>
<keyword evidence="6 8" id="KW-0342">GTP-binding</keyword>
<comment type="subunit">
    <text evidence="8">Monomer.</text>
</comment>
<organism evidence="10 11">
    <name type="scientific">Ephemeroptericola cinctiostellae</name>
    <dbReference type="NCBI Taxonomy" id="2268024"/>
    <lineage>
        <taxon>Bacteria</taxon>
        <taxon>Pseudomonadati</taxon>
        <taxon>Pseudomonadota</taxon>
        <taxon>Betaproteobacteria</taxon>
        <taxon>Burkholderiales</taxon>
        <taxon>Burkholderiaceae</taxon>
        <taxon>Ephemeroptericola</taxon>
    </lineage>
</organism>
<comment type="domain">
    <text evidence="8">The N-terminal domain determines nucleotide recognition and specific binding, while the C-terminal domain determines the specific binding to the target protein.</text>
</comment>
<dbReference type="NCBIfam" id="TIGR02665">
    <property type="entry name" value="molyb_mobA"/>
    <property type="match status" value="1"/>
</dbReference>
<dbReference type="AlphaFoldDB" id="A0A345DBA5"/>
<keyword evidence="2 8" id="KW-0808">Transferase</keyword>
<dbReference type="Gene3D" id="3.90.550.10">
    <property type="entry name" value="Spore Coat Polysaccharide Biosynthesis Protein SpsA, Chain A"/>
    <property type="match status" value="1"/>
</dbReference>
<comment type="subcellular location">
    <subcellularLocation>
        <location evidence="8">Cytoplasm</location>
    </subcellularLocation>
</comment>
<gene>
    <name evidence="8 10" type="primary">mobA</name>
    <name evidence="10" type="ORF">DTO96_101374</name>
</gene>
<keyword evidence="4 8" id="KW-0547">Nucleotide-binding</keyword>
<evidence type="ECO:0000256" key="6">
    <source>
        <dbReference type="ARBA" id="ARBA00023134"/>
    </source>
</evidence>
<feature type="binding site" evidence="8">
    <location>
        <position position="21"/>
    </location>
    <ligand>
        <name>GTP</name>
        <dbReference type="ChEBI" id="CHEBI:37565"/>
    </ligand>
</feature>
<reference evidence="11" key="1">
    <citation type="submission" date="2018-07" db="EMBL/GenBank/DDBJ databases">
        <authorList>
            <person name="Kim H."/>
        </authorList>
    </citation>
    <scope>NUCLEOTIDE SEQUENCE [LARGE SCALE GENOMIC DNA]</scope>
    <source>
        <strain evidence="11">F02</strain>
    </source>
</reference>
<feature type="binding site" evidence="8">
    <location>
        <position position="100"/>
    </location>
    <ligand>
        <name>Mg(2+)</name>
        <dbReference type="ChEBI" id="CHEBI:18420"/>
    </ligand>
</feature>
<dbReference type="GO" id="GO:0061603">
    <property type="term" value="F:molybdenum cofactor guanylyltransferase activity"/>
    <property type="evidence" value="ECO:0007669"/>
    <property type="project" value="UniProtKB-EC"/>
</dbReference>
<dbReference type="InterPro" id="IPR029044">
    <property type="entry name" value="Nucleotide-diphossugar_trans"/>
</dbReference>
<dbReference type="PANTHER" id="PTHR19136">
    <property type="entry name" value="MOLYBDENUM COFACTOR GUANYLYLTRANSFERASE"/>
    <property type="match status" value="1"/>
</dbReference>
<evidence type="ECO:0000256" key="7">
    <source>
        <dbReference type="ARBA" id="ARBA00023150"/>
    </source>
</evidence>
<dbReference type="CDD" id="cd02503">
    <property type="entry name" value="MobA"/>
    <property type="match status" value="1"/>
</dbReference>
<dbReference type="GO" id="GO:1902758">
    <property type="term" value="P:bis(molybdopterin guanine dinucleotide)molybdenum biosynthetic process"/>
    <property type="evidence" value="ECO:0007669"/>
    <property type="project" value="TreeGrafter"/>
</dbReference>
<name>A0A345DBA5_9BURK</name>
<evidence type="ECO:0000313" key="11">
    <source>
        <dbReference type="Proteomes" id="UP000252182"/>
    </source>
</evidence>
<sequence length="187" mass="20509">MKVAGLVLAGGEGRRMGGADKGLQYFQDQPLVQYVIGRLAPQVDALWISANRNMSTYADFGHPVFSDAEPWHAQGPLAGIASFMAILPVQYDAVQIMPCDVPFFPLDLTAQLLDNLGAANMIYPCTPDAEHYACMLIRRSCLPSALHQLTNKQLSLRAWLHSNHAVALAGFNSSDFVNMNTLPNHHF</sequence>
<keyword evidence="11" id="KW-1185">Reference proteome</keyword>
<protein>
    <recommendedName>
        <fullName evidence="8">Molybdenum cofactor guanylyltransferase</fullName>
        <shortName evidence="8">MoCo guanylyltransferase</shortName>
        <ecNumber evidence="8">2.7.7.77</ecNumber>
    </recommendedName>
    <alternativeName>
        <fullName evidence="8">GTP:molybdopterin guanylyltransferase</fullName>
    </alternativeName>
    <alternativeName>
        <fullName evidence="8">Mo-MPT guanylyltransferase</fullName>
    </alternativeName>
    <alternativeName>
        <fullName evidence="8">Molybdopterin guanylyltransferase</fullName>
    </alternativeName>
    <alternativeName>
        <fullName evidence="8">Molybdopterin-guanine dinucleotide synthase</fullName>
        <shortName evidence="8">MGD synthase</shortName>
    </alternativeName>
</protein>
<evidence type="ECO:0000256" key="4">
    <source>
        <dbReference type="ARBA" id="ARBA00022741"/>
    </source>
</evidence>
<comment type="catalytic activity">
    <reaction evidence="8">
        <text>Mo-molybdopterin + GTP + H(+) = Mo-molybdopterin guanine dinucleotide + diphosphate</text>
        <dbReference type="Rhea" id="RHEA:34243"/>
        <dbReference type="ChEBI" id="CHEBI:15378"/>
        <dbReference type="ChEBI" id="CHEBI:33019"/>
        <dbReference type="ChEBI" id="CHEBI:37565"/>
        <dbReference type="ChEBI" id="CHEBI:71302"/>
        <dbReference type="ChEBI" id="CHEBI:71310"/>
        <dbReference type="EC" id="2.7.7.77"/>
    </reaction>
</comment>
<dbReference type="Proteomes" id="UP000252182">
    <property type="component" value="Chromosome"/>
</dbReference>
<evidence type="ECO:0000259" key="9">
    <source>
        <dbReference type="Pfam" id="PF12804"/>
    </source>
</evidence>
<keyword evidence="7 8" id="KW-0501">Molybdenum cofactor biosynthesis</keyword>
<evidence type="ECO:0000256" key="2">
    <source>
        <dbReference type="ARBA" id="ARBA00022679"/>
    </source>
</evidence>
<dbReference type="InterPro" id="IPR013482">
    <property type="entry name" value="Molybde_CF_guanTrfase"/>
</dbReference>